<evidence type="ECO:0000313" key="13">
    <source>
        <dbReference type="WBParaSite" id="PgR009X_g194_t01"/>
    </source>
</evidence>
<evidence type="ECO:0000256" key="10">
    <source>
        <dbReference type="ARBA" id="ARBA00023002"/>
    </source>
</evidence>
<dbReference type="GO" id="GO:0033787">
    <property type="term" value="F:cyanocobalamin reductase (cyanide-eliminating) (NADP+) activity"/>
    <property type="evidence" value="ECO:0007669"/>
    <property type="project" value="TreeGrafter"/>
</dbReference>
<dbReference type="PANTHER" id="PTHR31457:SF2">
    <property type="entry name" value="CYANOCOBALAMIN REDUCTASE _ ALKYLCOBALAMIN DEALKYLASE"/>
    <property type="match status" value="1"/>
</dbReference>
<comment type="cofactor">
    <cofactor evidence="1">
        <name>FMN</name>
        <dbReference type="ChEBI" id="CHEBI:58210"/>
    </cofactor>
</comment>
<evidence type="ECO:0000256" key="9">
    <source>
        <dbReference type="ARBA" id="ARBA00022857"/>
    </source>
</evidence>
<comment type="similarity">
    <text evidence="4">Belongs to the MMACHC family.</text>
</comment>
<dbReference type="Pfam" id="PF16690">
    <property type="entry name" value="MMACHC"/>
    <property type="match status" value="1"/>
</dbReference>
<dbReference type="GO" id="GO:0009235">
    <property type="term" value="P:cobalamin metabolic process"/>
    <property type="evidence" value="ECO:0007669"/>
    <property type="project" value="TreeGrafter"/>
</dbReference>
<comment type="cofactor">
    <cofactor evidence="2">
        <name>FAD</name>
        <dbReference type="ChEBI" id="CHEBI:57692"/>
    </cofactor>
</comment>
<dbReference type="PANTHER" id="PTHR31457">
    <property type="entry name" value="METHYLMALONIC ACIDURIA AND HOMOCYSTINURIA TYPE C PROTEIN"/>
    <property type="match status" value="1"/>
</dbReference>
<evidence type="ECO:0000256" key="6">
    <source>
        <dbReference type="ARBA" id="ARBA00022630"/>
    </source>
</evidence>
<keyword evidence="5" id="KW-0963">Cytoplasm</keyword>
<evidence type="ECO:0000256" key="5">
    <source>
        <dbReference type="ARBA" id="ARBA00022490"/>
    </source>
</evidence>
<organism evidence="12 13">
    <name type="scientific">Parascaris univalens</name>
    <name type="common">Nematode worm</name>
    <dbReference type="NCBI Taxonomy" id="6257"/>
    <lineage>
        <taxon>Eukaryota</taxon>
        <taxon>Metazoa</taxon>
        <taxon>Ecdysozoa</taxon>
        <taxon>Nematoda</taxon>
        <taxon>Chromadorea</taxon>
        <taxon>Rhabditida</taxon>
        <taxon>Spirurina</taxon>
        <taxon>Ascaridomorpha</taxon>
        <taxon>Ascaridoidea</taxon>
        <taxon>Ascarididae</taxon>
        <taxon>Parascaris</taxon>
    </lineage>
</organism>
<keyword evidence="9" id="KW-0521">NADP</keyword>
<keyword evidence="7" id="KW-0288">FMN</keyword>
<evidence type="ECO:0000256" key="8">
    <source>
        <dbReference type="ARBA" id="ARBA00022827"/>
    </source>
</evidence>
<keyword evidence="12" id="KW-1185">Reference proteome</keyword>
<sequence length="425" mass="47918">MMGDNRHAAIELSGAQSTLLSRYQEIANEEDKRRAIEVLSSVDWDLQRAIEIRLAGDSTEDDHSAEYGTSAPAHDVGRMMQSGHVDACVFVEDDVQVEWCSVQPGVRRLRAVPMTSSLWCFQKETMEASDKVLGHLCELLPETDGFECHRFKVGSYNALVASEFQLAYEADVMAVVVLNTPSFLETTFKHWLQSQRGEHEALNELIARFGANPLQAYFIGKFGQVIKDLRPVEARVIHDFDFNNNCTPKVLLTTCGMVSGAAYFYRPLESGNSKTDPVTHAKKRCMGLSLHPKFGGHFGFRAVFIFPRVHLPANFKEKTAPMRLDTPEKQKEALDLFNNCWKDGRFRDCGDPLERYSELQLKYFSTPPMDRWQLIAHWYTVSALKSIVPTIATQGVQSAPKEHVQAQRQGFYSLGGRRSTALCLT</sequence>
<dbReference type="Gene3D" id="1.10.8.10">
    <property type="entry name" value="DNA helicase RuvA subunit, C-terminal domain"/>
    <property type="match status" value="1"/>
</dbReference>
<proteinExistence type="inferred from homology"/>
<keyword evidence="8" id="KW-0274">FAD</keyword>
<reference evidence="13" key="1">
    <citation type="submission" date="2022-11" db="UniProtKB">
        <authorList>
            <consortium name="WormBaseParasite"/>
        </authorList>
    </citation>
    <scope>IDENTIFICATION</scope>
</reference>
<comment type="subcellular location">
    <subcellularLocation>
        <location evidence="3">Cytoplasm</location>
    </subcellularLocation>
</comment>
<evidence type="ECO:0000256" key="11">
    <source>
        <dbReference type="ARBA" id="ARBA00031313"/>
    </source>
</evidence>
<dbReference type="GO" id="GO:0005737">
    <property type="term" value="C:cytoplasm"/>
    <property type="evidence" value="ECO:0007669"/>
    <property type="project" value="UniProtKB-SubCell"/>
</dbReference>
<keyword evidence="10" id="KW-0560">Oxidoreductase</keyword>
<keyword evidence="6" id="KW-0285">Flavoprotein</keyword>
<dbReference type="GO" id="GO:0032451">
    <property type="term" value="F:demethylase activity"/>
    <property type="evidence" value="ECO:0007669"/>
    <property type="project" value="TreeGrafter"/>
</dbReference>
<evidence type="ECO:0000256" key="1">
    <source>
        <dbReference type="ARBA" id="ARBA00001917"/>
    </source>
</evidence>
<evidence type="ECO:0000256" key="3">
    <source>
        <dbReference type="ARBA" id="ARBA00004496"/>
    </source>
</evidence>
<evidence type="ECO:0000256" key="4">
    <source>
        <dbReference type="ARBA" id="ARBA00007762"/>
    </source>
</evidence>
<evidence type="ECO:0000256" key="2">
    <source>
        <dbReference type="ARBA" id="ARBA00001974"/>
    </source>
</evidence>
<evidence type="ECO:0000313" key="12">
    <source>
        <dbReference type="Proteomes" id="UP000887569"/>
    </source>
</evidence>
<dbReference type="GO" id="GO:0071949">
    <property type="term" value="F:FAD binding"/>
    <property type="evidence" value="ECO:0007669"/>
    <property type="project" value="TreeGrafter"/>
</dbReference>
<dbReference type="AlphaFoldDB" id="A0A915AK59"/>
<dbReference type="WBParaSite" id="PgR009X_g194_t01">
    <property type="protein sequence ID" value="PgR009X_g194_t01"/>
    <property type="gene ID" value="PgR009X_g194"/>
</dbReference>
<evidence type="ECO:0000256" key="7">
    <source>
        <dbReference type="ARBA" id="ARBA00022643"/>
    </source>
</evidence>
<name>A0A915AK59_PARUN</name>
<dbReference type="InterPro" id="IPR032037">
    <property type="entry name" value="MMACHC"/>
</dbReference>
<accession>A0A915AK59</accession>
<protein>
    <recommendedName>
        <fullName evidence="11">Cyanocobalamin reductase (cyanide-eliminating)</fullName>
    </recommendedName>
</protein>
<dbReference type="CDD" id="cd12959">
    <property type="entry name" value="MMACHC-like"/>
    <property type="match status" value="1"/>
</dbReference>
<dbReference type="Proteomes" id="UP000887569">
    <property type="component" value="Unplaced"/>
</dbReference>